<keyword evidence="3" id="KW-1185">Reference proteome</keyword>
<comment type="caution">
    <text evidence="2">The sequence shown here is derived from an EMBL/GenBank/DDBJ whole genome shotgun (WGS) entry which is preliminary data.</text>
</comment>
<feature type="region of interest" description="Disordered" evidence="1">
    <location>
        <begin position="1"/>
        <end position="23"/>
    </location>
</feature>
<dbReference type="Proteomes" id="UP000499080">
    <property type="component" value="Unassembled WGS sequence"/>
</dbReference>
<dbReference type="EMBL" id="BGPR01073116">
    <property type="protein sequence ID" value="GBO45812.1"/>
    <property type="molecule type" value="Genomic_DNA"/>
</dbReference>
<reference evidence="2 3" key="1">
    <citation type="journal article" date="2019" name="Sci. Rep.">
        <title>Orb-weaving spider Araneus ventricosus genome elucidates the spidroin gene catalogue.</title>
        <authorList>
            <person name="Kono N."/>
            <person name="Nakamura H."/>
            <person name="Ohtoshi R."/>
            <person name="Moran D.A.P."/>
            <person name="Shinohara A."/>
            <person name="Yoshida Y."/>
            <person name="Fujiwara M."/>
            <person name="Mori M."/>
            <person name="Tomita M."/>
            <person name="Arakawa K."/>
        </authorList>
    </citation>
    <scope>NUCLEOTIDE SEQUENCE [LARGE SCALE GENOMIC DNA]</scope>
</reference>
<proteinExistence type="predicted"/>
<gene>
    <name evidence="2" type="ORF">AVEN_73753_1</name>
</gene>
<evidence type="ECO:0000313" key="3">
    <source>
        <dbReference type="Proteomes" id="UP000499080"/>
    </source>
</evidence>
<dbReference type="AlphaFoldDB" id="A0A4Y2XCX6"/>
<evidence type="ECO:0000313" key="2">
    <source>
        <dbReference type="EMBL" id="GBO45812.1"/>
    </source>
</evidence>
<evidence type="ECO:0000256" key="1">
    <source>
        <dbReference type="SAM" id="MobiDB-lite"/>
    </source>
</evidence>
<sequence length="107" mass="12347">MGARHPRMHLLSQGEGGMPSEPFECRPRVIADRKAVEDTRHRQHSWYTPAEMAKQKSLYGDPGKCQVIYHSQIRGAQFQLHKILWVAVSSTVGLRVERRHHLIVIVR</sequence>
<protein>
    <submittedName>
        <fullName evidence="2">Uncharacterized protein</fullName>
    </submittedName>
</protein>
<accession>A0A4Y2XCX6</accession>
<name>A0A4Y2XCX6_ARAVE</name>
<organism evidence="2 3">
    <name type="scientific">Araneus ventricosus</name>
    <name type="common">Orbweaver spider</name>
    <name type="synonym">Epeira ventricosa</name>
    <dbReference type="NCBI Taxonomy" id="182803"/>
    <lineage>
        <taxon>Eukaryota</taxon>
        <taxon>Metazoa</taxon>
        <taxon>Ecdysozoa</taxon>
        <taxon>Arthropoda</taxon>
        <taxon>Chelicerata</taxon>
        <taxon>Arachnida</taxon>
        <taxon>Araneae</taxon>
        <taxon>Araneomorphae</taxon>
        <taxon>Entelegynae</taxon>
        <taxon>Araneoidea</taxon>
        <taxon>Araneidae</taxon>
        <taxon>Araneus</taxon>
    </lineage>
</organism>